<comment type="caution">
    <text evidence="1">The sequence shown here is derived from an EMBL/GenBank/DDBJ whole genome shotgun (WGS) entry which is preliminary data.</text>
</comment>
<proteinExistence type="predicted"/>
<dbReference type="EMBL" id="WTVA01000002">
    <property type="protein sequence ID" value="MZR21982.1"/>
    <property type="molecule type" value="Genomic_DNA"/>
</dbReference>
<dbReference type="Proteomes" id="UP000445696">
    <property type="component" value="Unassembled WGS sequence"/>
</dbReference>
<dbReference type="AlphaFoldDB" id="A0A845MEE2"/>
<accession>A0A845MEE2</accession>
<sequence>MTLGETDALSASNLLKPRACLPWKTEKRQFAYRVRPYFIDNRIVRDHRNRVLAEEGKARAVLRDSIDGELAALSAAERRFWMSEFRFVETTLTLNQLAIYAPAFVRLSQIMPRKMVFCRRMIVRKYLDGHPLPKSPFFSTLARHFVRSSVLFFPSERLTAAADRFIVLATRSADQSRAANRQRVALHIRSIHLMSDAEICELYEDEDEYLEELALLADLTRHYGVGVDEVFRISAAEIGHFWSPDR</sequence>
<evidence type="ECO:0000313" key="2">
    <source>
        <dbReference type="Proteomes" id="UP000445696"/>
    </source>
</evidence>
<name>A0A845MEE2_9PROT</name>
<gene>
    <name evidence="1" type="ORF">GQF03_06530</name>
</gene>
<protein>
    <submittedName>
        <fullName evidence="1">Uncharacterized protein</fullName>
    </submittedName>
</protein>
<evidence type="ECO:0000313" key="1">
    <source>
        <dbReference type="EMBL" id="MZR21982.1"/>
    </source>
</evidence>
<keyword evidence="2" id="KW-1185">Reference proteome</keyword>
<reference evidence="1 2" key="1">
    <citation type="journal article" date="2014" name="Int. J. Syst. Evol. Microbiol.">
        <title>Sneathiella chungangensis sp. nov., isolated from a marine sand, and emended description of the genus Sneathiella.</title>
        <authorList>
            <person name="Siamphan C."/>
            <person name="Kim H."/>
            <person name="Lee J.S."/>
            <person name="Kim W."/>
        </authorList>
    </citation>
    <scope>NUCLEOTIDE SEQUENCE [LARGE SCALE GENOMIC DNA]</scope>
    <source>
        <strain evidence="1 2">KCTC 32476</strain>
    </source>
</reference>
<dbReference type="OrthoDB" id="9909365at2"/>
<dbReference type="RefSeq" id="WP_161338405.1">
    <property type="nucleotide sequence ID" value="NZ_JBHSDG010000006.1"/>
</dbReference>
<organism evidence="1 2">
    <name type="scientific">Sneathiella chungangensis</name>
    <dbReference type="NCBI Taxonomy" id="1418234"/>
    <lineage>
        <taxon>Bacteria</taxon>
        <taxon>Pseudomonadati</taxon>
        <taxon>Pseudomonadota</taxon>
        <taxon>Alphaproteobacteria</taxon>
        <taxon>Sneathiellales</taxon>
        <taxon>Sneathiellaceae</taxon>
        <taxon>Sneathiella</taxon>
    </lineage>
</organism>